<dbReference type="GO" id="GO:0030244">
    <property type="term" value="P:cellulose biosynthetic process"/>
    <property type="evidence" value="ECO:0007669"/>
    <property type="project" value="InterPro"/>
</dbReference>
<evidence type="ECO:0000256" key="6">
    <source>
        <dbReference type="ARBA" id="ARBA00023136"/>
    </source>
</evidence>
<evidence type="ECO:0000313" key="9">
    <source>
        <dbReference type="EMBL" id="JAP14578.1"/>
    </source>
</evidence>
<dbReference type="EMBL" id="GEDG01026376">
    <property type="protein sequence ID" value="JAP14578.1"/>
    <property type="molecule type" value="Transcribed_RNA"/>
</dbReference>
<evidence type="ECO:0000256" key="4">
    <source>
        <dbReference type="ARBA" id="ARBA00022692"/>
    </source>
</evidence>
<evidence type="ECO:0000256" key="2">
    <source>
        <dbReference type="ARBA" id="ARBA00022676"/>
    </source>
</evidence>
<dbReference type="AlphaFoldDB" id="A0A0V0H2J0"/>
<organism evidence="9">
    <name type="scientific">Solanum chacoense</name>
    <name type="common">Chaco potato</name>
    <dbReference type="NCBI Taxonomy" id="4108"/>
    <lineage>
        <taxon>Eukaryota</taxon>
        <taxon>Viridiplantae</taxon>
        <taxon>Streptophyta</taxon>
        <taxon>Embryophyta</taxon>
        <taxon>Tracheophyta</taxon>
        <taxon>Spermatophyta</taxon>
        <taxon>Magnoliopsida</taxon>
        <taxon>eudicotyledons</taxon>
        <taxon>Gunneridae</taxon>
        <taxon>Pentapetalae</taxon>
        <taxon>asterids</taxon>
        <taxon>lamiids</taxon>
        <taxon>Solanales</taxon>
        <taxon>Solanaceae</taxon>
        <taxon>Solanoideae</taxon>
        <taxon>Solaneae</taxon>
        <taxon>Solanum</taxon>
    </lineage>
</organism>
<keyword evidence="4 8" id="KW-0812">Transmembrane</keyword>
<keyword evidence="6 8" id="KW-0472">Membrane</keyword>
<name>A0A0V0H2J0_SOLCH</name>
<dbReference type="PANTHER" id="PTHR13301">
    <property type="entry name" value="X-BOX TRANSCRIPTION FACTOR-RELATED"/>
    <property type="match status" value="1"/>
</dbReference>
<sequence>MHGLLQIQLWALRSIFEACYAILPAYCLITNSHFLPKGNEPSIIIPALIFIIYNLYGLSEYIRANEPIIAWMNNQRMWRVNAMSAWLFGILSATIKLLGFSETAFEITKKGPKMTQILILEGSHLMILQFLCLELQFSY</sequence>
<accession>A0A0V0H2J0</accession>
<feature type="transmembrane region" description="Helical" evidence="8">
    <location>
        <begin position="43"/>
        <end position="62"/>
    </location>
</feature>
<keyword evidence="2" id="KW-0328">Glycosyltransferase</keyword>
<dbReference type="GO" id="GO:0012505">
    <property type="term" value="C:endomembrane system"/>
    <property type="evidence" value="ECO:0007669"/>
    <property type="project" value="UniProtKB-SubCell"/>
</dbReference>
<evidence type="ECO:0000256" key="8">
    <source>
        <dbReference type="SAM" id="Phobius"/>
    </source>
</evidence>
<keyword evidence="3" id="KW-0808">Transferase</keyword>
<evidence type="ECO:0000256" key="3">
    <source>
        <dbReference type="ARBA" id="ARBA00022679"/>
    </source>
</evidence>
<dbReference type="Pfam" id="PF03552">
    <property type="entry name" value="Cellulose_synt"/>
    <property type="match status" value="1"/>
</dbReference>
<comment type="subcellular location">
    <subcellularLocation>
        <location evidence="1">Endomembrane system</location>
    </subcellularLocation>
</comment>
<dbReference type="GO" id="GO:0016020">
    <property type="term" value="C:membrane"/>
    <property type="evidence" value="ECO:0007669"/>
    <property type="project" value="InterPro"/>
</dbReference>
<reference evidence="9" key="1">
    <citation type="submission" date="2015-12" db="EMBL/GenBank/DDBJ databases">
        <title>Gene expression during late stages of embryo sac development: a critical building block for successful pollen-pistil interactions.</title>
        <authorList>
            <person name="Liu Y."/>
            <person name="Joly V."/>
            <person name="Sabar M."/>
            <person name="Matton D.P."/>
        </authorList>
    </citation>
    <scope>NUCLEOTIDE SEQUENCE</scope>
</reference>
<proteinExistence type="predicted"/>
<keyword evidence="7" id="KW-0961">Cell wall biogenesis/degradation</keyword>
<protein>
    <submittedName>
        <fullName evidence="9">Putative ovule protein</fullName>
    </submittedName>
</protein>
<dbReference type="InterPro" id="IPR005150">
    <property type="entry name" value="Cellulose_synth"/>
</dbReference>
<evidence type="ECO:0000256" key="5">
    <source>
        <dbReference type="ARBA" id="ARBA00022989"/>
    </source>
</evidence>
<feature type="transmembrane region" description="Helical" evidence="8">
    <location>
        <begin position="82"/>
        <end position="105"/>
    </location>
</feature>
<dbReference type="GO" id="GO:0071555">
    <property type="term" value="P:cell wall organization"/>
    <property type="evidence" value="ECO:0007669"/>
    <property type="project" value="UniProtKB-KW"/>
</dbReference>
<evidence type="ECO:0000256" key="1">
    <source>
        <dbReference type="ARBA" id="ARBA00004308"/>
    </source>
</evidence>
<feature type="transmembrane region" description="Helical" evidence="8">
    <location>
        <begin position="12"/>
        <end position="31"/>
    </location>
</feature>
<dbReference type="GO" id="GO:0016760">
    <property type="term" value="F:cellulose synthase (UDP-forming) activity"/>
    <property type="evidence" value="ECO:0007669"/>
    <property type="project" value="InterPro"/>
</dbReference>
<keyword evidence="5 8" id="KW-1133">Transmembrane helix</keyword>
<evidence type="ECO:0000256" key="7">
    <source>
        <dbReference type="ARBA" id="ARBA00023316"/>
    </source>
</evidence>